<dbReference type="SUPFAM" id="SSF52799">
    <property type="entry name" value="(Phosphotyrosine protein) phosphatases II"/>
    <property type="match status" value="1"/>
</dbReference>
<dbReference type="PANTHER" id="PTHR12305:SF60">
    <property type="entry name" value="PHOSPHATIDYLINOSITOL 3,4,5-TRISPHOSPHATE 3-PHOSPHATASE TPTE2-RELATED"/>
    <property type="match status" value="1"/>
</dbReference>
<evidence type="ECO:0000313" key="6">
    <source>
        <dbReference type="Proteomes" id="UP001378960"/>
    </source>
</evidence>
<keyword evidence="6" id="KW-1185">Reference proteome</keyword>
<dbReference type="SMART" id="SM00195">
    <property type="entry name" value="DSPc"/>
    <property type="match status" value="1"/>
</dbReference>
<organism evidence="5 6">
    <name type="scientific">Pichia kluyveri</name>
    <name type="common">Yeast</name>
    <dbReference type="NCBI Taxonomy" id="36015"/>
    <lineage>
        <taxon>Eukaryota</taxon>
        <taxon>Fungi</taxon>
        <taxon>Dikarya</taxon>
        <taxon>Ascomycota</taxon>
        <taxon>Saccharomycotina</taxon>
        <taxon>Pichiomycetes</taxon>
        <taxon>Pichiales</taxon>
        <taxon>Pichiaceae</taxon>
        <taxon>Pichia</taxon>
    </lineage>
</organism>
<dbReference type="PROSITE" id="PS51181">
    <property type="entry name" value="PPASE_TENSIN"/>
    <property type="match status" value="1"/>
</dbReference>
<feature type="domain" description="Tyrosine specific protein phosphatases" evidence="3">
    <location>
        <begin position="101"/>
        <end position="162"/>
    </location>
</feature>
<accession>A0AAV5R1B4</accession>
<keyword evidence="2" id="KW-0904">Protein phosphatase</keyword>
<evidence type="ECO:0000256" key="1">
    <source>
        <dbReference type="ARBA" id="ARBA00022801"/>
    </source>
</evidence>
<reference evidence="5 6" key="1">
    <citation type="journal article" date="2023" name="Elife">
        <title>Identification of key yeast species and microbe-microbe interactions impacting larval growth of Drosophila in the wild.</title>
        <authorList>
            <person name="Mure A."/>
            <person name="Sugiura Y."/>
            <person name="Maeda R."/>
            <person name="Honda K."/>
            <person name="Sakurai N."/>
            <person name="Takahashi Y."/>
            <person name="Watada M."/>
            <person name="Katoh T."/>
            <person name="Gotoh A."/>
            <person name="Gotoh Y."/>
            <person name="Taniguchi I."/>
            <person name="Nakamura K."/>
            <person name="Hayashi T."/>
            <person name="Katayama T."/>
            <person name="Uemura T."/>
            <person name="Hattori Y."/>
        </authorList>
    </citation>
    <scope>NUCLEOTIDE SEQUENCE [LARGE SCALE GENOMIC DNA]</scope>
    <source>
        <strain evidence="5 6">PK-24</strain>
    </source>
</reference>
<dbReference type="PROSITE" id="PS50056">
    <property type="entry name" value="TYR_PHOSPHATASE_2"/>
    <property type="match status" value="1"/>
</dbReference>
<dbReference type="EMBL" id="BTGB01000001">
    <property type="protein sequence ID" value="GMM45035.1"/>
    <property type="molecule type" value="Genomic_DNA"/>
</dbReference>
<dbReference type="Pfam" id="PF00782">
    <property type="entry name" value="DSPc"/>
    <property type="match status" value="1"/>
</dbReference>
<dbReference type="InterPro" id="IPR029021">
    <property type="entry name" value="Prot-tyrosine_phosphatase-like"/>
</dbReference>
<dbReference type="InterPro" id="IPR051281">
    <property type="entry name" value="Dual-spec_lipid-protein_phosph"/>
</dbReference>
<proteinExistence type="predicted"/>
<dbReference type="InterPro" id="IPR000340">
    <property type="entry name" value="Dual-sp_phosphatase_cat-dom"/>
</dbReference>
<evidence type="ECO:0000313" key="5">
    <source>
        <dbReference type="EMBL" id="GMM45035.1"/>
    </source>
</evidence>
<dbReference type="GO" id="GO:0005829">
    <property type="term" value="C:cytosol"/>
    <property type="evidence" value="ECO:0007669"/>
    <property type="project" value="TreeGrafter"/>
</dbReference>
<evidence type="ECO:0000259" key="4">
    <source>
        <dbReference type="PROSITE" id="PS51181"/>
    </source>
</evidence>
<dbReference type="InterPro" id="IPR016130">
    <property type="entry name" value="Tyr_Pase_AS"/>
</dbReference>
<dbReference type="AlphaFoldDB" id="A0AAV5R1B4"/>
<keyword evidence="1" id="KW-0378">Hydrolase</keyword>
<dbReference type="GO" id="GO:0016314">
    <property type="term" value="F:phosphatidylinositol-3,4,5-trisphosphate 3-phosphatase activity"/>
    <property type="evidence" value="ECO:0007669"/>
    <property type="project" value="TreeGrafter"/>
</dbReference>
<dbReference type="PROSITE" id="PS00383">
    <property type="entry name" value="TYR_PHOSPHATASE_1"/>
    <property type="match status" value="1"/>
</dbReference>
<evidence type="ECO:0000256" key="2">
    <source>
        <dbReference type="ARBA" id="ARBA00022912"/>
    </source>
</evidence>
<comment type="caution">
    <text evidence="5">The sequence shown here is derived from an EMBL/GenBank/DDBJ whole genome shotgun (WGS) entry which is preliminary data.</text>
</comment>
<dbReference type="Gene3D" id="3.90.190.10">
    <property type="entry name" value="Protein tyrosine phosphatase superfamily"/>
    <property type="match status" value="1"/>
</dbReference>
<evidence type="ECO:0000259" key="3">
    <source>
        <dbReference type="PROSITE" id="PS50056"/>
    </source>
</evidence>
<protein>
    <submittedName>
        <fullName evidence="5">Phosphatidylinositol-3,4</fullName>
    </submittedName>
</protein>
<name>A0AAV5R1B4_PICKL</name>
<dbReference type="GO" id="GO:0004721">
    <property type="term" value="F:phosphoprotein phosphatase activity"/>
    <property type="evidence" value="ECO:0007669"/>
    <property type="project" value="UniProtKB-KW"/>
</dbReference>
<dbReference type="InterPro" id="IPR000387">
    <property type="entry name" value="Tyr_Pase_dom"/>
</dbReference>
<feature type="domain" description="Phosphatase tensin-type" evidence="4">
    <location>
        <begin position="7"/>
        <end position="188"/>
    </location>
</feature>
<dbReference type="InterPro" id="IPR020422">
    <property type="entry name" value="TYR_PHOSPHATASE_DUAL_dom"/>
</dbReference>
<sequence>MTGLPDTEVQQALPYIDLFYILPNLLVGSYPKSQQFIPFFNNNSTFNKIFDFFHKNFQKVLVIDLVGEKDEYEIEKQFSTNIEVHKVNWFDYHVIPLNTLIELANFVIDFLNKPIDLSKGQNGVFIHCKHGKGRTGTLTNVVLMSIYQVNAREANEFFSQKRYVYNNGVTVKSQLRYIKYWEEVCTMGENGFKKFVSQTTKFLIKSVKINNRSSTSGNLFQIKIGNITMNAAVKFHITADTKINNVYEIDFKEVTNDICVEIMCVKRYIPRSFITFSLNLDMEFIEHKEGKNEKKIIISWNDMDGLRGFPLKGKKYYDSVTLIVERITGD</sequence>
<dbReference type="Proteomes" id="UP001378960">
    <property type="component" value="Unassembled WGS sequence"/>
</dbReference>
<gene>
    <name evidence="5" type="ORF">DAPK24_016100</name>
</gene>
<dbReference type="InterPro" id="IPR029023">
    <property type="entry name" value="Tensin_phosphatase"/>
</dbReference>
<dbReference type="PANTHER" id="PTHR12305">
    <property type="entry name" value="PHOSPHATASE WITH HOMOLOGY TO TENSIN"/>
    <property type="match status" value="1"/>
</dbReference>